<evidence type="ECO:0000256" key="1">
    <source>
        <dbReference type="SAM" id="Coils"/>
    </source>
</evidence>
<proteinExistence type="predicted"/>
<feature type="coiled-coil region" evidence="1">
    <location>
        <begin position="33"/>
        <end position="60"/>
    </location>
</feature>
<dbReference type="AlphaFoldDB" id="A0A318MNR6"/>
<feature type="transmembrane region" description="Helical" evidence="2">
    <location>
        <begin position="60"/>
        <end position="77"/>
    </location>
</feature>
<feature type="transmembrane region" description="Helical" evidence="2">
    <location>
        <begin position="89"/>
        <end position="112"/>
    </location>
</feature>
<dbReference type="EMBL" id="QGLK01000003">
    <property type="protein sequence ID" value="PXY88294.1"/>
    <property type="molecule type" value="Genomic_DNA"/>
</dbReference>
<feature type="transmembrane region" description="Helical" evidence="2">
    <location>
        <begin position="165"/>
        <end position="186"/>
    </location>
</feature>
<dbReference type="Proteomes" id="UP000248128">
    <property type="component" value="Unassembled WGS sequence"/>
</dbReference>
<sequence>MGKIRGFIRKKGGRTQTSQQTHKQGQQMSEDQKQQLQWTLEQTQLRYNELQDKHDKQMDLAVRLLGFGAISGFAAFLSYSTSNSLTGRLWVVFVFFIILLFSAMFIAVLVLCKSSIQFSWDDEELQDITKLNQKQSKEEKTTSLIETLSAQIETLRESNANTSMAIYAMYVMYTLSLVVLVLIIIFSH</sequence>
<reference evidence="3 4" key="1">
    <citation type="submission" date="2018-05" db="EMBL/GenBank/DDBJ databases">
        <title>Reference genomes for bee gut microbiota database.</title>
        <authorList>
            <person name="Ellegaard K.M."/>
        </authorList>
    </citation>
    <scope>NUCLEOTIDE SEQUENCE [LARGE SCALE GENOMIC DNA]</scope>
    <source>
        <strain evidence="3 4">ESL0199</strain>
    </source>
</reference>
<keyword evidence="1" id="KW-0175">Coiled coil</keyword>
<gene>
    <name evidence="3" type="ORF">DKK74_03740</name>
</gene>
<evidence type="ECO:0000313" key="3">
    <source>
        <dbReference type="EMBL" id="PXY88294.1"/>
    </source>
</evidence>
<keyword evidence="2" id="KW-0812">Transmembrane</keyword>
<name>A0A318MNR6_9BIFI</name>
<protein>
    <submittedName>
        <fullName evidence="3">Uncharacterized protein</fullName>
    </submittedName>
</protein>
<evidence type="ECO:0000256" key="2">
    <source>
        <dbReference type="SAM" id="Phobius"/>
    </source>
</evidence>
<comment type="caution">
    <text evidence="3">The sequence shown here is derived from an EMBL/GenBank/DDBJ whole genome shotgun (WGS) entry which is preliminary data.</text>
</comment>
<keyword evidence="2" id="KW-0472">Membrane</keyword>
<evidence type="ECO:0000313" key="4">
    <source>
        <dbReference type="Proteomes" id="UP000248128"/>
    </source>
</evidence>
<organism evidence="3 4">
    <name type="scientific">Bifidobacterium asteroides</name>
    <dbReference type="NCBI Taxonomy" id="1684"/>
    <lineage>
        <taxon>Bacteria</taxon>
        <taxon>Bacillati</taxon>
        <taxon>Actinomycetota</taxon>
        <taxon>Actinomycetes</taxon>
        <taxon>Bifidobacteriales</taxon>
        <taxon>Bifidobacteriaceae</taxon>
        <taxon>Bifidobacterium</taxon>
    </lineage>
</organism>
<accession>A0A318MNR6</accession>
<keyword evidence="2" id="KW-1133">Transmembrane helix</keyword>